<keyword evidence="3" id="KW-0614">Plasmid</keyword>
<evidence type="ECO:0000256" key="1">
    <source>
        <dbReference type="SAM" id="Phobius"/>
    </source>
</evidence>
<keyword evidence="1" id="KW-0472">Membrane</keyword>
<organism evidence="3 4">
    <name type="scientific">Thioclava litoralis</name>
    <dbReference type="NCBI Taxonomy" id="3076557"/>
    <lineage>
        <taxon>Bacteria</taxon>
        <taxon>Pseudomonadati</taxon>
        <taxon>Pseudomonadota</taxon>
        <taxon>Alphaproteobacteria</taxon>
        <taxon>Rhodobacterales</taxon>
        <taxon>Paracoccaceae</taxon>
        <taxon>Thioclava</taxon>
    </lineage>
</organism>
<dbReference type="EC" id="2.3.1.-" evidence="3"/>
<keyword evidence="1" id="KW-1133">Transmembrane helix</keyword>
<feature type="transmembrane region" description="Helical" evidence="1">
    <location>
        <begin position="300"/>
        <end position="323"/>
    </location>
</feature>
<gene>
    <name evidence="3" type="ORF">RPE78_16345</name>
</gene>
<feature type="transmembrane region" description="Helical" evidence="1">
    <location>
        <begin position="270"/>
        <end position="288"/>
    </location>
</feature>
<keyword evidence="4" id="KW-1185">Reference proteome</keyword>
<evidence type="ECO:0000259" key="2">
    <source>
        <dbReference type="Pfam" id="PF01757"/>
    </source>
</evidence>
<feature type="domain" description="Acyltransferase 3" evidence="2">
    <location>
        <begin position="14"/>
        <end position="318"/>
    </location>
</feature>
<keyword evidence="1" id="KW-0812">Transmembrane</keyword>
<feature type="transmembrane region" description="Helical" evidence="1">
    <location>
        <begin position="77"/>
        <end position="97"/>
    </location>
</feature>
<evidence type="ECO:0000313" key="4">
    <source>
        <dbReference type="Proteomes" id="UP001623290"/>
    </source>
</evidence>
<dbReference type="Proteomes" id="UP001623290">
    <property type="component" value="Plasmid unnamed2"/>
</dbReference>
<dbReference type="InterPro" id="IPR002656">
    <property type="entry name" value="Acyl_transf_3_dom"/>
</dbReference>
<sequence>MPTPMPLSPPRRNTSIDALRLVAALGVIALHAGRYPEWPALAGDLWTSAFRWAVPFFLALSGYYLADSERRFAKITLPRITRICVIFALVWVLYLPVQVWRGGIGSIDIETLIRGSYFHMWFLSAMVMGFLANAALAEVKAFRLAIALSLLILFANIAAGYINLLRPGRFGDTVVTLRQLTGLPCLMAGVALHRLTHWQGRHFLAILALGMASCLAEVLVCHRLGLRAMDLQWGLHVPLITLGLLGTALRWPDLAPRWMARWGLRDSLTLYLLHPLALLLVAALWTGHPVKWLPPDLPGLLLWASASVITVLAAAIIAKLPLLNAFMNGDLSRLLAPTKRTATDAHRAEHGQRNSPP</sequence>
<keyword evidence="3" id="KW-0808">Transferase</keyword>
<dbReference type="RefSeq" id="WP_406721723.1">
    <property type="nucleotide sequence ID" value="NZ_CP135445.1"/>
</dbReference>
<feature type="transmembrane region" description="Helical" evidence="1">
    <location>
        <begin position="48"/>
        <end position="65"/>
    </location>
</feature>
<protein>
    <submittedName>
        <fullName evidence="3">Acyltransferase</fullName>
        <ecNumber evidence="3">2.3.1.-</ecNumber>
    </submittedName>
</protein>
<feature type="transmembrane region" description="Helical" evidence="1">
    <location>
        <begin position="144"/>
        <end position="162"/>
    </location>
</feature>
<feature type="transmembrane region" description="Helical" evidence="1">
    <location>
        <begin position="204"/>
        <end position="225"/>
    </location>
</feature>
<proteinExistence type="predicted"/>
<keyword evidence="3" id="KW-0012">Acyltransferase</keyword>
<dbReference type="GO" id="GO:0016746">
    <property type="term" value="F:acyltransferase activity"/>
    <property type="evidence" value="ECO:0007669"/>
    <property type="project" value="UniProtKB-KW"/>
</dbReference>
<reference evidence="3 4" key="1">
    <citation type="submission" date="2023-09" db="EMBL/GenBank/DDBJ databases">
        <title>Thioclava shenzhenensis sp. nov., a multidrug resistant bacteria-antagonizing species isolated from coastal seawater.</title>
        <authorList>
            <person name="Long M."/>
        </authorList>
    </citation>
    <scope>NUCLEOTIDE SEQUENCE [LARGE SCALE GENOMIC DNA]</scope>
    <source>
        <strain evidence="3 4">FTW29</strain>
        <plasmid evidence="3 4">unnamed2</plasmid>
    </source>
</reference>
<evidence type="ECO:0000313" key="3">
    <source>
        <dbReference type="EMBL" id="WRY35791.1"/>
    </source>
</evidence>
<dbReference type="EMBL" id="CP135445">
    <property type="protein sequence ID" value="WRY35791.1"/>
    <property type="molecule type" value="Genomic_DNA"/>
</dbReference>
<geneLocation type="plasmid" evidence="3 4">
    <name>unnamed2</name>
</geneLocation>
<dbReference type="Pfam" id="PF01757">
    <property type="entry name" value="Acyl_transf_3"/>
    <property type="match status" value="1"/>
</dbReference>
<feature type="transmembrane region" description="Helical" evidence="1">
    <location>
        <begin position="117"/>
        <end position="137"/>
    </location>
</feature>
<accession>A0ABZ1E7D0</accession>
<name>A0ABZ1E7D0_9RHOB</name>